<feature type="compositionally biased region" description="Acidic residues" evidence="1">
    <location>
        <begin position="70"/>
        <end position="79"/>
    </location>
</feature>
<evidence type="ECO:0000313" key="3">
    <source>
        <dbReference type="Proteomes" id="UP000886595"/>
    </source>
</evidence>
<reference evidence="2 3" key="1">
    <citation type="submission" date="2020-02" db="EMBL/GenBank/DDBJ databases">
        <authorList>
            <person name="Ma Q."/>
            <person name="Huang Y."/>
            <person name="Song X."/>
            <person name="Pei D."/>
        </authorList>
    </citation>
    <scope>NUCLEOTIDE SEQUENCE [LARGE SCALE GENOMIC DNA]</scope>
    <source>
        <strain evidence="2">Sxm20200214</strain>
        <tissue evidence="2">Leaf</tissue>
    </source>
</reference>
<organism evidence="2 3">
    <name type="scientific">Brassica carinata</name>
    <name type="common">Ethiopian mustard</name>
    <name type="synonym">Abyssinian cabbage</name>
    <dbReference type="NCBI Taxonomy" id="52824"/>
    <lineage>
        <taxon>Eukaryota</taxon>
        <taxon>Viridiplantae</taxon>
        <taxon>Streptophyta</taxon>
        <taxon>Embryophyta</taxon>
        <taxon>Tracheophyta</taxon>
        <taxon>Spermatophyta</taxon>
        <taxon>Magnoliopsida</taxon>
        <taxon>eudicotyledons</taxon>
        <taxon>Gunneridae</taxon>
        <taxon>Pentapetalae</taxon>
        <taxon>rosids</taxon>
        <taxon>malvids</taxon>
        <taxon>Brassicales</taxon>
        <taxon>Brassicaceae</taxon>
        <taxon>Brassiceae</taxon>
        <taxon>Brassica</taxon>
    </lineage>
</organism>
<dbReference type="Proteomes" id="UP000886595">
    <property type="component" value="Unassembled WGS sequence"/>
</dbReference>
<gene>
    <name evidence="2" type="ORF">Bca52824_001326</name>
</gene>
<accession>A0A8X7WIK0</accession>
<dbReference type="AlphaFoldDB" id="A0A8X7WIK0"/>
<evidence type="ECO:0000313" key="2">
    <source>
        <dbReference type="EMBL" id="KAG2330146.1"/>
    </source>
</evidence>
<sequence>MCLPISYPEGRKDVGELEKLLRSDLPYITRMYMRCTQEKWPSLSQEWPEVRGMDQVSRFLIEDQQEVGNLEEDLSDQSEEPAVTPHSSYQPDARIIQSGTFLAKQPHEGGKLWSCKVPLHVETSREQCKGCSGHKKKLKGDLMVWQLAPIQVVHCLISDQNWSLQVVDSLLHYSLPTGSKKPP</sequence>
<evidence type="ECO:0000256" key="1">
    <source>
        <dbReference type="SAM" id="MobiDB-lite"/>
    </source>
</evidence>
<feature type="region of interest" description="Disordered" evidence="1">
    <location>
        <begin position="70"/>
        <end position="89"/>
    </location>
</feature>
<proteinExistence type="predicted"/>
<name>A0A8X7WIK0_BRACI</name>
<keyword evidence="3" id="KW-1185">Reference proteome</keyword>
<dbReference type="EMBL" id="JAAMPC010000001">
    <property type="protein sequence ID" value="KAG2330146.1"/>
    <property type="molecule type" value="Genomic_DNA"/>
</dbReference>
<protein>
    <submittedName>
        <fullName evidence="2">Uncharacterized protein</fullName>
    </submittedName>
</protein>
<comment type="caution">
    <text evidence="2">The sequence shown here is derived from an EMBL/GenBank/DDBJ whole genome shotgun (WGS) entry which is preliminary data.</text>
</comment>